<reference evidence="2 3" key="1">
    <citation type="submission" date="2024-11" db="EMBL/GenBank/DDBJ databases">
        <title>A near-complete genome assembly of Cinchona calisaya.</title>
        <authorList>
            <person name="Lian D.C."/>
            <person name="Zhao X.W."/>
            <person name="Wei L."/>
        </authorList>
    </citation>
    <scope>NUCLEOTIDE SEQUENCE [LARGE SCALE GENOMIC DNA]</scope>
    <source>
        <tissue evidence="2">Nenye</tissue>
    </source>
</reference>
<feature type="coiled-coil region" evidence="1">
    <location>
        <begin position="114"/>
        <end position="141"/>
    </location>
</feature>
<keyword evidence="3" id="KW-1185">Reference proteome</keyword>
<dbReference type="EMBL" id="JBJUIK010000010">
    <property type="protein sequence ID" value="KAL3515195.1"/>
    <property type="molecule type" value="Genomic_DNA"/>
</dbReference>
<proteinExistence type="predicted"/>
<evidence type="ECO:0000313" key="2">
    <source>
        <dbReference type="EMBL" id="KAL3515195.1"/>
    </source>
</evidence>
<sequence length="179" mass="20176">MEAGTGSATANNRLSKALVTENDANKLVKSSRRAMLSKGRKKAKIIEDESFNKNSDRMRISRSNSENEPIDNTVREYGFESSVVAPNIPLPTDPVILVGHEEGKNGQFNDQEGFENFKAQVKELRKEVHRLSQKLKDESAIAVQLRDENRILLDELKLKLKGRPDIINFLEAQDPDRST</sequence>
<keyword evidence="1" id="KW-0175">Coiled coil</keyword>
<dbReference type="Proteomes" id="UP001630127">
    <property type="component" value="Unassembled WGS sequence"/>
</dbReference>
<gene>
    <name evidence="2" type="ORF">ACH5RR_022097</name>
</gene>
<name>A0ABD2Z6V9_9GENT</name>
<evidence type="ECO:0000313" key="3">
    <source>
        <dbReference type="Proteomes" id="UP001630127"/>
    </source>
</evidence>
<dbReference type="AlphaFoldDB" id="A0ABD2Z6V9"/>
<evidence type="ECO:0000256" key="1">
    <source>
        <dbReference type="SAM" id="Coils"/>
    </source>
</evidence>
<protein>
    <submittedName>
        <fullName evidence="2">Uncharacterized protein</fullName>
    </submittedName>
</protein>
<organism evidence="2 3">
    <name type="scientific">Cinchona calisaya</name>
    <dbReference type="NCBI Taxonomy" id="153742"/>
    <lineage>
        <taxon>Eukaryota</taxon>
        <taxon>Viridiplantae</taxon>
        <taxon>Streptophyta</taxon>
        <taxon>Embryophyta</taxon>
        <taxon>Tracheophyta</taxon>
        <taxon>Spermatophyta</taxon>
        <taxon>Magnoliopsida</taxon>
        <taxon>eudicotyledons</taxon>
        <taxon>Gunneridae</taxon>
        <taxon>Pentapetalae</taxon>
        <taxon>asterids</taxon>
        <taxon>lamiids</taxon>
        <taxon>Gentianales</taxon>
        <taxon>Rubiaceae</taxon>
        <taxon>Cinchonoideae</taxon>
        <taxon>Cinchoneae</taxon>
        <taxon>Cinchona</taxon>
    </lineage>
</organism>
<comment type="caution">
    <text evidence="2">The sequence shown here is derived from an EMBL/GenBank/DDBJ whole genome shotgun (WGS) entry which is preliminary data.</text>
</comment>
<accession>A0ABD2Z6V9</accession>